<dbReference type="Proteomes" id="UP000187203">
    <property type="component" value="Unassembled WGS sequence"/>
</dbReference>
<evidence type="ECO:0000313" key="2">
    <source>
        <dbReference type="Proteomes" id="UP000187203"/>
    </source>
</evidence>
<dbReference type="AlphaFoldDB" id="A0A1R3ICV8"/>
<dbReference type="OrthoDB" id="1696465at2759"/>
<name>A0A1R3ICV8_9ROSI</name>
<proteinExistence type="predicted"/>
<reference evidence="2" key="1">
    <citation type="submission" date="2013-09" db="EMBL/GenBank/DDBJ databases">
        <title>Corchorus olitorius genome sequencing.</title>
        <authorList>
            <person name="Alam M."/>
            <person name="Haque M.S."/>
            <person name="Islam M.S."/>
            <person name="Emdad E.M."/>
            <person name="Islam M.M."/>
            <person name="Ahmed B."/>
            <person name="Halim A."/>
            <person name="Hossen Q.M.M."/>
            <person name="Hossain M.Z."/>
            <person name="Ahmed R."/>
            <person name="Khan M.M."/>
            <person name="Islam R."/>
            <person name="Rashid M.M."/>
            <person name="Khan S.A."/>
            <person name="Rahman M.S."/>
            <person name="Alam M."/>
            <person name="Yahiya A.S."/>
            <person name="Khan M.S."/>
            <person name="Azam M.S."/>
            <person name="Haque T."/>
            <person name="Lashkar M.Z.H."/>
            <person name="Akhand A.I."/>
            <person name="Morshed G."/>
            <person name="Roy S."/>
            <person name="Uddin K.S."/>
            <person name="Rabeya T."/>
            <person name="Hossain A.S."/>
            <person name="Chowdhury A."/>
            <person name="Snigdha A.R."/>
            <person name="Mortoza M.S."/>
            <person name="Matin S.A."/>
            <person name="Hoque S.M.E."/>
            <person name="Islam M.K."/>
            <person name="Roy D.K."/>
            <person name="Haider R."/>
            <person name="Moosa M.M."/>
            <person name="Elias S.M."/>
            <person name="Hasan A.M."/>
            <person name="Jahan S."/>
            <person name="Shafiuddin M."/>
            <person name="Mahmood N."/>
            <person name="Shommy N.S."/>
        </authorList>
    </citation>
    <scope>NUCLEOTIDE SEQUENCE [LARGE SCALE GENOMIC DNA]</scope>
    <source>
        <strain evidence="2">cv. O-4</strain>
    </source>
</reference>
<evidence type="ECO:0000313" key="1">
    <source>
        <dbReference type="EMBL" id="OMO80423.1"/>
    </source>
</evidence>
<dbReference type="PANTHER" id="PTHR35121">
    <property type="entry name" value="HOMEODOMAIN PROTEIN 8, PUTATIVE-RELATED"/>
    <property type="match status" value="1"/>
</dbReference>
<organism evidence="1 2">
    <name type="scientific">Corchorus olitorius</name>
    <dbReference type="NCBI Taxonomy" id="93759"/>
    <lineage>
        <taxon>Eukaryota</taxon>
        <taxon>Viridiplantae</taxon>
        <taxon>Streptophyta</taxon>
        <taxon>Embryophyta</taxon>
        <taxon>Tracheophyta</taxon>
        <taxon>Spermatophyta</taxon>
        <taxon>Magnoliopsida</taxon>
        <taxon>eudicotyledons</taxon>
        <taxon>Gunneridae</taxon>
        <taxon>Pentapetalae</taxon>
        <taxon>rosids</taxon>
        <taxon>malvids</taxon>
        <taxon>Malvales</taxon>
        <taxon>Malvaceae</taxon>
        <taxon>Grewioideae</taxon>
        <taxon>Apeibeae</taxon>
        <taxon>Corchorus</taxon>
    </lineage>
</organism>
<dbReference type="EMBL" id="AWUE01018434">
    <property type="protein sequence ID" value="OMO80423.1"/>
    <property type="molecule type" value="Genomic_DNA"/>
</dbReference>
<dbReference type="PANTHER" id="PTHR35121:SF4">
    <property type="entry name" value="SWIM-TYPE DOMAIN-CONTAINING PROTEIN"/>
    <property type="match status" value="1"/>
</dbReference>
<sequence length="102" mass="11106">MAIGAAKMMLRCVLEGSLAIYEVEMERRPYHRNCSCALHNLNGISSACSFSKRNLSFPKKQAWRIDCCLSSLGALPPKFPSQPSLLLIPAPLRSRGGGNGTL</sequence>
<protein>
    <submittedName>
        <fullName evidence="1">Uncharacterized protein</fullName>
    </submittedName>
</protein>
<gene>
    <name evidence="1" type="ORF">COLO4_24097</name>
</gene>
<keyword evidence="2" id="KW-1185">Reference proteome</keyword>
<comment type="caution">
    <text evidence="1">The sequence shown here is derived from an EMBL/GenBank/DDBJ whole genome shotgun (WGS) entry which is preliminary data.</text>
</comment>
<accession>A0A1R3ICV8</accession>